<keyword evidence="10" id="KW-0479">Metal-binding</keyword>
<dbReference type="Proteomes" id="UP001499938">
    <property type="component" value="Unassembled WGS sequence"/>
</dbReference>
<evidence type="ECO:0000256" key="10">
    <source>
        <dbReference type="HAMAP-Rule" id="MF_00454"/>
    </source>
</evidence>
<name>A0ABN2M424_9MICO</name>
<organism evidence="11 12">
    <name type="scientific">Nostocoides veronense</name>
    <dbReference type="NCBI Taxonomy" id="330836"/>
    <lineage>
        <taxon>Bacteria</taxon>
        <taxon>Bacillati</taxon>
        <taxon>Actinomycetota</taxon>
        <taxon>Actinomycetes</taxon>
        <taxon>Micrococcales</taxon>
        <taxon>Intrasporangiaceae</taxon>
        <taxon>Nostocoides</taxon>
    </lineage>
</organism>
<feature type="transmembrane region" description="Helical" evidence="10">
    <location>
        <begin position="73"/>
        <end position="94"/>
    </location>
</feature>
<feature type="transmembrane region" description="Helical" evidence="10">
    <location>
        <begin position="106"/>
        <end position="127"/>
    </location>
</feature>
<comment type="similarity">
    <text evidence="7 10">Belongs to the fluoride channel Fluc/FEX (TC 1.A.43) family.</text>
</comment>
<keyword evidence="2 10" id="KW-1003">Cell membrane</keyword>
<evidence type="ECO:0000256" key="2">
    <source>
        <dbReference type="ARBA" id="ARBA00022475"/>
    </source>
</evidence>
<evidence type="ECO:0000256" key="9">
    <source>
        <dbReference type="ARBA" id="ARBA00049940"/>
    </source>
</evidence>
<comment type="caution">
    <text evidence="11">The sequence shown here is derived from an EMBL/GenBank/DDBJ whole genome shotgun (WGS) entry which is preliminary data.</text>
</comment>
<dbReference type="InterPro" id="IPR003691">
    <property type="entry name" value="FluC"/>
</dbReference>
<dbReference type="PANTHER" id="PTHR28259:SF1">
    <property type="entry name" value="FLUORIDE EXPORT PROTEIN 1-RELATED"/>
    <property type="match status" value="1"/>
</dbReference>
<keyword evidence="5 10" id="KW-0472">Membrane</keyword>
<evidence type="ECO:0000313" key="12">
    <source>
        <dbReference type="Proteomes" id="UP001499938"/>
    </source>
</evidence>
<keyword evidence="4 10" id="KW-1133">Transmembrane helix</keyword>
<dbReference type="HAMAP" id="MF_00454">
    <property type="entry name" value="FluC"/>
    <property type="match status" value="1"/>
</dbReference>
<keyword evidence="10" id="KW-0915">Sodium</keyword>
<keyword evidence="6 10" id="KW-0407">Ion channel</keyword>
<keyword evidence="10" id="KW-0406">Ion transport</keyword>
<feature type="binding site" evidence="10">
    <location>
        <position position="87"/>
    </location>
    <ligand>
        <name>Na(+)</name>
        <dbReference type="ChEBI" id="CHEBI:29101"/>
        <note>structural</note>
    </ligand>
</feature>
<evidence type="ECO:0000256" key="5">
    <source>
        <dbReference type="ARBA" id="ARBA00023136"/>
    </source>
</evidence>
<dbReference type="Pfam" id="PF02537">
    <property type="entry name" value="CRCB"/>
    <property type="match status" value="1"/>
</dbReference>
<protein>
    <recommendedName>
        <fullName evidence="10">Fluoride-specific ion channel FluC</fullName>
    </recommendedName>
</protein>
<comment type="catalytic activity">
    <reaction evidence="8">
        <text>fluoride(in) = fluoride(out)</text>
        <dbReference type="Rhea" id="RHEA:76159"/>
        <dbReference type="ChEBI" id="CHEBI:17051"/>
    </reaction>
    <physiologicalReaction direction="left-to-right" evidence="8">
        <dbReference type="Rhea" id="RHEA:76160"/>
    </physiologicalReaction>
</comment>
<accession>A0ABN2M424</accession>
<evidence type="ECO:0000256" key="7">
    <source>
        <dbReference type="ARBA" id="ARBA00035120"/>
    </source>
</evidence>
<sequence>MPPREPAVLVAVAAGGAVGATARWGVGSWTALTEALDPGWGGSAGPVLAVNVFGSFLMGLLVCWLLRRPGHRLARPFLGTGILGGFTTFSTFAYDAHSLWSAGESAAAASYFILTPVLAILACWIGVRAMHRFLGWPLPGEADAGDLFGPTEEAGV</sequence>
<feature type="binding site" evidence="10">
    <location>
        <position position="84"/>
    </location>
    <ligand>
        <name>Na(+)</name>
        <dbReference type="ChEBI" id="CHEBI:29101"/>
        <note>structural</note>
    </ligand>
</feature>
<feature type="transmembrane region" description="Helical" evidence="10">
    <location>
        <begin position="43"/>
        <end position="66"/>
    </location>
</feature>
<dbReference type="PANTHER" id="PTHR28259">
    <property type="entry name" value="FLUORIDE EXPORT PROTEIN 1-RELATED"/>
    <property type="match status" value="1"/>
</dbReference>
<keyword evidence="3 10" id="KW-0812">Transmembrane</keyword>
<dbReference type="EMBL" id="BAAAPO010000062">
    <property type="protein sequence ID" value="GAA1808900.1"/>
    <property type="molecule type" value="Genomic_DNA"/>
</dbReference>
<keyword evidence="10" id="KW-0813">Transport</keyword>
<keyword evidence="12" id="KW-1185">Reference proteome</keyword>
<proteinExistence type="inferred from homology"/>
<evidence type="ECO:0000256" key="6">
    <source>
        <dbReference type="ARBA" id="ARBA00023303"/>
    </source>
</evidence>
<dbReference type="RefSeq" id="WP_344088728.1">
    <property type="nucleotide sequence ID" value="NZ_BAAAPO010000062.1"/>
</dbReference>
<evidence type="ECO:0000256" key="3">
    <source>
        <dbReference type="ARBA" id="ARBA00022692"/>
    </source>
</evidence>
<evidence type="ECO:0000256" key="8">
    <source>
        <dbReference type="ARBA" id="ARBA00035585"/>
    </source>
</evidence>
<comment type="subcellular location">
    <subcellularLocation>
        <location evidence="1 10">Cell membrane</location>
        <topology evidence="1 10">Multi-pass membrane protein</topology>
    </subcellularLocation>
</comment>
<gene>
    <name evidence="10 11" type="primary">crcB</name>
    <name evidence="10" type="synonym">fluC</name>
    <name evidence="11" type="ORF">GCM10009811_35200</name>
</gene>
<comment type="activity regulation">
    <text evidence="10">Na(+) is not transported, but it plays an essential structural role and its presence is essential for fluoride channel function.</text>
</comment>
<evidence type="ECO:0000313" key="11">
    <source>
        <dbReference type="EMBL" id="GAA1808900.1"/>
    </source>
</evidence>
<comment type="function">
    <text evidence="9 10">Fluoride-specific ion channel. Important for reducing fluoride concentration in the cell, thus reducing its toxicity.</text>
</comment>
<reference evidence="11 12" key="1">
    <citation type="journal article" date="2019" name="Int. J. Syst. Evol. Microbiol.">
        <title>The Global Catalogue of Microorganisms (GCM) 10K type strain sequencing project: providing services to taxonomists for standard genome sequencing and annotation.</title>
        <authorList>
            <consortium name="The Broad Institute Genomics Platform"/>
            <consortium name="The Broad Institute Genome Sequencing Center for Infectious Disease"/>
            <person name="Wu L."/>
            <person name="Ma J."/>
        </authorList>
    </citation>
    <scope>NUCLEOTIDE SEQUENCE [LARGE SCALE GENOMIC DNA]</scope>
    <source>
        <strain evidence="11 12">JCM 15592</strain>
    </source>
</reference>
<evidence type="ECO:0000256" key="1">
    <source>
        <dbReference type="ARBA" id="ARBA00004651"/>
    </source>
</evidence>
<evidence type="ECO:0000256" key="4">
    <source>
        <dbReference type="ARBA" id="ARBA00022989"/>
    </source>
</evidence>